<feature type="transmembrane region" description="Helical" evidence="7">
    <location>
        <begin position="121"/>
        <end position="142"/>
    </location>
</feature>
<sequence length="407" mass="41670">MADSSSLSSHPSPSLEPSCTPQSGGLPLASLLALALAGFATILTEALPAGLLPQISAGLGVSQAMAGQLVSLYAIGSLVAAIPLTAATQRMRRKPLLLAALAGFVLANSITTVSGSYALTLLARFVAGVAAGLLWALLAGYATRMVAPHQSGRAIAIAMLGAPLALSLGLPLGTWMGQHLGWRLCFASMSVLALLLMAWVQLRLPDFAGQPAGQAFALGQVFRLPGVRPVLLVVLAYVLAHNLLYTYIAPLLAPADLGAQIDRVLLVFGLMSVLSIWITGLLIDRHLRALSLASTGLFLLGAVLLALAMQLPAAVYLAVAVWGLGFGGLPPLLQTALAKSAGPAADVAQSMLVTSWNLAIAGGGMAGGVLLAQWGVAAFSPVVLLLMLLSLAVVLMAKRHGFAAARP</sequence>
<organism evidence="9 10">
    <name type="scientific">Comamonas sediminis</name>
    <dbReference type="NCBI Taxonomy" id="1783360"/>
    <lineage>
        <taxon>Bacteria</taxon>
        <taxon>Pseudomonadati</taxon>
        <taxon>Pseudomonadota</taxon>
        <taxon>Betaproteobacteria</taxon>
        <taxon>Burkholderiales</taxon>
        <taxon>Comamonadaceae</taxon>
        <taxon>Comamonas</taxon>
    </lineage>
</organism>
<proteinExistence type="predicted"/>
<evidence type="ECO:0000256" key="4">
    <source>
        <dbReference type="ARBA" id="ARBA00022989"/>
    </source>
</evidence>
<evidence type="ECO:0000256" key="6">
    <source>
        <dbReference type="SAM" id="MobiDB-lite"/>
    </source>
</evidence>
<evidence type="ECO:0000256" key="3">
    <source>
        <dbReference type="ARBA" id="ARBA00022692"/>
    </source>
</evidence>
<comment type="caution">
    <text evidence="9">The sequence shown here is derived from an EMBL/GenBank/DDBJ whole genome shotgun (WGS) entry which is preliminary data.</text>
</comment>
<dbReference type="InterPro" id="IPR036259">
    <property type="entry name" value="MFS_trans_sf"/>
</dbReference>
<feature type="transmembrane region" description="Helical" evidence="7">
    <location>
        <begin position="96"/>
        <end position="115"/>
    </location>
</feature>
<evidence type="ECO:0000256" key="1">
    <source>
        <dbReference type="ARBA" id="ARBA00004651"/>
    </source>
</evidence>
<comment type="subcellular location">
    <subcellularLocation>
        <location evidence="1">Cell membrane</location>
        <topology evidence="1">Multi-pass membrane protein</topology>
    </subcellularLocation>
</comment>
<evidence type="ECO:0000259" key="8">
    <source>
        <dbReference type="PROSITE" id="PS50850"/>
    </source>
</evidence>
<feature type="domain" description="Major facilitator superfamily (MFS) profile" evidence="8">
    <location>
        <begin position="30"/>
        <end position="401"/>
    </location>
</feature>
<feature type="transmembrane region" description="Helical" evidence="7">
    <location>
        <begin position="180"/>
        <end position="200"/>
    </location>
</feature>
<keyword evidence="4 7" id="KW-1133">Transmembrane helix</keyword>
<feature type="transmembrane region" description="Helical" evidence="7">
    <location>
        <begin position="25"/>
        <end position="44"/>
    </location>
</feature>
<keyword evidence="10" id="KW-1185">Reference proteome</keyword>
<dbReference type="InterPro" id="IPR011701">
    <property type="entry name" value="MFS"/>
</dbReference>
<evidence type="ECO:0000256" key="5">
    <source>
        <dbReference type="ARBA" id="ARBA00023136"/>
    </source>
</evidence>
<feature type="region of interest" description="Disordered" evidence="6">
    <location>
        <begin position="1"/>
        <end position="21"/>
    </location>
</feature>
<reference evidence="9 10" key="1">
    <citation type="journal article" date="2016" name="Int. J. Syst. Evol. Microbiol.">
        <title>Description of Comamonas sediminis sp. nov., isolated from lagoon sediments.</title>
        <authorList>
            <person name="Subhash Y."/>
            <person name="Bang J.J."/>
            <person name="You T.H."/>
            <person name="Lee S.S."/>
        </authorList>
    </citation>
    <scope>NUCLEOTIDE SEQUENCE [LARGE SCALE GENOMIC DNA]</scope>
    <source>
        <strain evidence="9 10">JCM 31169</strain>
    </source>
</reference>
<feature type="transmembrane region" description="Helical" evidence="7">
    <location>
        <begin position="64"/>
        <end position="84"/>
    </location>
</feature>
<name>A0ABV4B1G2_9BURK</name>
<feature type="transmembrane region" description="Helical" evidence="7">
    <location>
        <begin position="290"/>
        <end position="309"/>
    </location>
</feature>
<protein>
    <submittedName>
        <fullName evidence="9">MFS transporter</fullName>
    </submittedName>
</protein>
<evidence type="ECO:0000313" key="9">
    <source>
        <dbReference type="EMBL" id="MEY2250726.1"/>
    </source>
</evidence>
<dbReference type="CDD" id="cd17324">
    <property type="entry name" value="MFS_NepI_like"/>
    <property type="match status" value="1"/>
</dbReference>
<evidence type="ECO:0000256" key="2">
    <source>
        <dbReference type="ARBA" id="ARBA00022475"/>
    </source>
</evidence>
<dbReference type="Pfam" id="PF07690">
    <property type="entry name" value="MFS_1"/>
    <property type="match status" value="1"/>
</dbReference>
<dbReference type="InterPro" id="IPR020846">
    <property type="entry name" value="MFS_dom"/>
</dbReference>
<dbReference type="PANTHER" id="PTHR43124">
    <property type="entry name" value="PURINE EFFLUX PUMP PBUE"/>
    <property type="match status" value="1"/>
</dbReference>
<feature type="transmembrane region" description="Helical" evidence="7">
    <location>
        <begin position="264"/>
        <end position="283"/>
    </location>
</feature>
<feature type="transmembrane region" description="Helical" evidence="7">
    <location>
        <begin position="154"/>
        <end position="174"/>
    </location>
</feature>
<keyword evidence="3 7" id="KW-0812">Transmembrane</keyword>
<dbReference type="EMBL" id="JBGBDC010000002">
    <property type="protein sequence ID" value="MEY2250726.1"/>
    <property type="molecule type" value="Genomic_DNA"/>
</dbReference>
<dbReference type="Gene3D" id="1.20.1250.20">
    <property type="entry name" value="MFS general substrate transporter like domains"/>
    <property type="match status" value="1"/>
</dbReference>
<dbReference type="SUPFAM" id="SSF103473">
    <property type="entry name" value="MFS general substrate transporter"/>
    <property type="match status" value="1"/>
</dbReference>
<evidence type="ECO:0000313" key="10">
    <source>
        <dbReference type="Proteomes" id="UP001562178"/>
    </source>
</evidence>
<accession>A0ABV4B1G2</accession>
<evidence type="ECO:0000256" key="7">
    <source>
        <dbReference type="SAM" id="Phobius"/>
    </source>
</evidence>
<gene>
    <name evidence="9" type="ORF">AB7A72_06920</name>
</gene>
<keyword evidence="2" id="KW-1003">Cell membrane</keyword>
<dbReference type="PROSITE" id="PS50850">
    <property type="entry name" value="MFS"/>
    <property type="match status" value="1"/>
</dbReference>
<keyword evidence="5 7" id="KW-0472">Membrane</keyword>
<dbReference type="InterPro" id="IPR050189">
    <property type="entry name" value="MFS_Efflux_Transporters"/>
</dbReference>
<dbReference type="Proteomes" id="UP001562178">
    <property type="component" value="Unassembled WGS sequence"/>
</dbReference>
<dbReference type="RefSeq" id="WP_369459416.1">
    <property type="nucleotide sequence ID" value="NZ_JBGBDC010000002.1"/>
</dbReference>
<feature type="transmembrane region" description="Helical" evidence="7">
    <location>
        <begin position="315"/>
        <end position="338"/>
    </location>
</feature>
<dbReference type="PANTHER" id="PTHR43124:SF3">
    <property type="entry name" value="CHLORAMPHENICOL EFFLUX PUMP RV0191"/>
    <property type="match status" value="1"/>
</dbReference>
<feature type="transmembrane region" description="Helical" evidence="7">
    <location>
        <begin position="230"/>
        <end position="252"/>
    </location>
</feature>
<feature type="transmembrane region" description="Helical" evidence="7">
    <location>
        <begin position="378"/>
        <end position="397"/>
    </location>
</feature>